<keyword evidence="4" id="KW-0539">Nucleus</keyword>
<dbReference type="EMBL" id="BMAT01003828">
    <property type="protein sequence ID" value="GFR63125.1"/>
    <property type="molecule type" value="Genomic_DNA"/>
</dbReference>
<evidence type="ECO:0000256" key="4">
    <source>
        <dbReference type="ARBA" id="ARBA00023242"/>
    </source>
</evidence>
<evidence type="ECO:0000256" key="5">
    <source>
        <dbReference type="SAM" id="MobiDB-lite"/>
    </source>
</evidence>
<dbReference type="Proteomes" id="UP000762676">
    <property type="component" value="Unassembled WGS sequence"/>
</dbReference>
<feature type="compositionally biased region" description="Basic and acidic residues" evidence="5">
    <location>
        <begin position="130"/>
        <end position="143"/>
    </location>
</feature>
<dbReference type="SMART" id="SM00353">
    <property type="entry name" value="HLH"/>
    <property type="match status" value="1"/>
</dbReference>
<feature type="compositionally biased region" description="Low complexity" evidence="5">
    <location>
        <begin position="413"/>
        <end position="446"/>
    </location>
</feature>
<dbReference type="GO" id="GO:0007423">
    <property type="term" value="P:sensory organ development"/>
    <property type="evidence" value="ECO:0007669"/>
    <property type="project" value="TreeGrafter"/>
</dbReference>
<feature type="region of interest" description="Disordered" evidence="5">
    <location>
        <begin position="1"/>
        <end position="211"/>
    </location>
</feature>
<feature type="compositionally biased region" description="Basic residues" evidence="5">
    <location>
        <begin position="30"/>
        <end position="40"/>
    </location>
</feature>
<dbReference type="CDD" id="cd19725">
    <property type="entry name" value="bHLH_TS_OLIG2_like"/>
    <property type="match status" value="1"/>
</dbReference>
<feature type="region of interest" description="Disordered" evidence="5">
    <location>
        <begin position="325"/>
        <end position="469"/>
    </location>
</feature>
<feature type="domain" description="BHLH" evidence="6">
    <location>
        <begin position="228"/>
        <end position="282"/>
    </location>
</feature>
<dbReference type="AlphaFoldDB" id="A0AAV4ERW5"/>
<dbReference type="GO" id="GO:0005634">
    <property type="term" value="C:nucleus"/>
    <property type="evidence" value="ECO:0007669"/>
    <property type="project" value="TreeGrafter"/>
</dbReference>
<gene>
    <name evidence="7" type="ORF">ElyMa_001887900</name>
</gene>
<organism evidence="7 8">
    <name type="scientific">Elysia marginata</name>
    <dbReference type="NCBI Taxonomy" id="1093978"/>
    <lineage>
        <taxon>Eukaryota</taxon>
        <taxon>Metazoa</taxon>
        <taxon>Spiralia</taxon>
        <taxon>Lophotrochozoa</taxon>
        <taxon>Mollusca</taxon>
        <taxon>Gastropoda</taxon>
        <taxon>Heterobranchia</taxon>
        <taxon>Euthyneura</taxon>
        <taxon>Panpulmonata</taxon>
        <taxon>Sacoglossa</taxon>
        <taxon>Placobranchoidea</taxon>
        <taxon>Plakobranchidae</taxon>
        <taxon>Elysia</taxon>
    </lineage>
</organism>
<name>A0AAV4ERW5_9GAST</name>
<keyword evidence="2" id="KW-0238">DNA-binding</keyword>
<feature type="region of interest" description="Disordered" evidence="5">
    <location>
        <begin position="298"/>
        <end position="317"/>
    </location>
</feature>
<protein>
    <submittedName>
        <fullName evidence="7">Oligodendrocyte transcription factor</fullName>
    </submittedName>
</protein>
<feature type="compositionally biased region" description="Acidic residues" evidence="5">
    <location>
        <begin position="118"/>
        <end position="129"/>
    </location>
</feature>
<evidence type="ECO:0000259" key="6">
    <source>
        <dbReference type="PROSITE" id="PS50888"/>
    </source>
</evidence>
<dbReference type="GO" id="GO:0000981">
    <property type="term" value="F:DNA-binding transcription factor activity, RNA polymerase II-specific"/>
    <property type="evidence" value="ECO:0007669"/>
    <property type="project" value="TreeGrafter"/>
</dbReference>
<dbReference type="GO" id="GO:0045944">
    <property type="term" value="P:positive regulation of transcription by RNA polymerase II"/>
    <property type="evidence" value="ECO:0007669"/>
    <property type="project" value="TreeGrafter"/>
</dbReference>
<feature type="compositionally biased region" description="Basic and acidic residues" evidence="5">
    <location>
        <begin position="74"/>
        <end position="103"/>
    </location>
</feature>
<evidence type="ECO:0000256" key="2">
    <source>
        <dbReference type="ARBA" id="ARBA00023125"/>
    </source>
</evidence>
<reference evidence="7 8" key="1">
    <citation type="journal article" date="2021" name="Elife">
        <title>Chloroplast acquisition without the gene transfer in kleptoplastic sea slugs, Plakobranchus ocellatus.</title>
        <authorList>
            <person name="Maeda T."/>
            <person name="Takahashi S."/>
            <person name="Yoshida T."/>
            <person name="Shimamura S."/>
            <person name="Takaki Y."/>
            <person name="Nagai Y."/>
            <person name="Toyoda A."/>
            <person name="Suzuki Y."/>
            <person name="Arimoto A."/>
            <person name="Ishii H."/>
            <person name="Satoh N."/>
            <person name="Nishiyama T."/>
            <person name="Hasebe M."/>
            <person name="Maruyama T."/>
            <person name="Minagawa J."/>
            <person name="Obokata J."/>
            <person name="Shigenobu S."/>
        </authorList>
    </citation>
    <scope>NUCLEOTIDE SEQUENCE [LARGE SCALE GENOMIC DNA]</scope>
</reference>
<dbReference type="GO" id="GO:0070888">
    <property type="term" value="F:E-box binding"/>
    <property type="evidence" value="ECO:0007669"/>
    <property type="project" value="TreeGrafter"/>
</dbReference>
<feature type="compositionally biased region" description="Low complexity" evidence="5">
    <location>
        <begin position="364"/>
        <end position="374"/>
    </location>
</feature>
<feature type="compositionally biased region" description="Low complexity" evidence="5">
    <location>
        <begin position="176"/>
        <end position="206"/>
    </location>
</feature>
<keyword evidence="1" id="KW-0805">Transcription regulation</keyword>
<sequence length="600" mass="65636">MSSPLEPDGCDPHSTSLAFSHTSPTERLQQHHHHHQRHNNYYHPYHRESSSQLHSISSSNNNNNNKTSPGTVKEQPEDKRDRGPMVPHDQESRVMSEDRHYTMDNETDYNDDKLISVDDFDDTDDEDGMGDDKNNNENEDARGHGTLSPEPSDHNVHRSLCHYPSSPRSLDAGGDRIISTTNTTTTTSRNSSRISSSSGSSSSSSSAKLRRKGLMASAKALDEAELQALRLKINSRERKRMHDLNSALDGLREVMPYAHGPSVRKLSKIATLLLAKNYIIMLNSSLEEMKKLVGDIYHTQQQGSTPRPSPHPHLPAHLTSLHLQSGRLHASDPPHPSPQPQLQQQHSQAPAALQHNEPPPPAPVHVAPPLQQQLPLPPLVPSAQHLLPVQPSPVTSDVKSESNLVTGKTNTCSTEPVPITETPPTCTPPSSRQTTSVSPTPSGSPSHNREATPPRVHTSSPPVTVAPPHHPLPLAPLSVPALLPLPLPGIRAPPMAQLTPQELTALASAYAMPLAHKHEPVGDPHHPLQQHQLHHHSHHHHQAAIFPASPHDRNSVSRWPPAPCPCAQCLITSGQFPLGLHLARYPSSLLTTSSHLGRKH</sequence>
<dbReference type="FunFam" id="4.10.280.10:FF:000031">
    <property type="entry name" value="Oligodendrocyte transcription factor 3"/>
    <property type="match status" value="1"/>
</dbReference>
<evidence type="ECO:0000256" key="3">
    <source>
        <dbReference type="ARBA" id="ARBA00023163"/>
    </source>
</evidence>
<dbReference type="PANTHER" id="PTHR19290">
    <property type="entry name" value="BASIC HELIX-LOOP-HELIX PROTEIN NEUROGENIN-RELATED"/>
    <property type="match status" value="1"/>
</dbReference>
<comment type="caution">
    <text evidence="7">The sequence shown here is derived from an EMBL/GenBank/DDBJ whole genome shotgun (WGS) entry which is preliminary data.</text>
</comment>
<dbReference type="Gene3D" id="4.10.280.10">
    <property type="entry name" value="Helix-loop-helix DNA-binding domain"/>
    <property type="match status" value="1"/>
</dbReference>
<dbReference type="InterPro" id="IPR011598">
    <property type="entry name" value="bHLH_dom"/>
</dbReference>
<accession>A0AAV4ERW5</accession>
<evidence type="ECO:0000313" key="7">
    <source>
        <dbReference type="EMBL" id="GFR63125.1"/>
    </source>
</evidence>
<dbReference type="PROSITE" id="PS50888">
    <property type="entry name" value="BHLH"/>
    <property type="match status" value="1"/>
</dbReference>
<dbReference type="GO" id="GO:0061564">
    <property type="term" value="P:axon development"/>
    <property type="evidence" value="ECO:0007669"/>
    <property type="project" value="TreeGrafter"/>
</dbReference>
<feature type="compositionally biased region" description="Polar residues" evidence="5">
    <location>
        <begin position="392"/>
        <end position="412"/>
    </location>
</feature>
<dbReference type="InterPro" id="IPR036638">
    <property type="entry name" value="HLH_DNA-bd_sf"/>
</dbReference>
<keyword evidence="8" id="KW-1185">Reference proteome</keyword>
<dbReference type="GO" id="GO:0046983">
    <property type="term" value="F:protein dimerization activity"/>
    <property type="evidence" value="ECO:0007669"/>
    <property type="project" value="InterPro"/>
</dbReference>
<feature type="compositionally biased region" description="Low complexity" evidence="5">
    <location>
        <begin position="50"/>
        <end position="68"/>
    </location>
</feature>
<evidence type="ECO:0000256" key="1">
    <source>
        <dbReference type="ARBA" id="ARBA00023015"/>
    </source>
</evidence>
<keyword evidence="3" id="KW-0804">Transcription</keyword>
<dbReference type="SUPFAM" id="SSF47459">
    <property type="entry name" value="HLH, helix-loop-helix DNA-binding domain"/>
    <property type="match status" value="1"/>
</dbReference>
<dbReference type="InterPro" id="IPR050359">
    <property type="entry name" value="bHLH_transcription_factors"/>
</dbReference>
<proteinExistence type="predicted"/>
<dbReference type="PANTHER" id="PTHR19290:SF164">
    <property type="entry name" value="BHLH DOMAIN-CONTAINING PROTEIN"/>
    <property type="match status" value="1"/>
</dbReference>
<evidence type="ECO:0000313" key="8">
    <source>
        <dbReference type="Proteomes" id="UP000762676"/>
    </source>
</evidence>
<feature type="compositionally biased region" description="Polar residues" evidence="5">
    <location>
        <begin position="13"/>
        <end position="27"/>
    </location>
</feature>
<dbReference type="Pfam" id="PF00010">
    <property type="entry name" value="HLH"/>
    <property type="match status" value="1"/>
</dbReference>
<feature type="compositionally biased region" description="Low complexity" evidence="5">
    <location>
        <begin position="340"/>
        <end position="355"/>
    </location>
</feature>